<dbReference type="InterPro" id="IPR029063">
    <property type="entry name" value="SAM-dependent_MTases_sf"/>
</dbReference>
<protein>
    <submittedName>
        <fullName evidence="2">Methyltransferase family protein</fullName>
        <ecNumber evidence="2">2.1.1.156</ecNumber>
    </submittedName>
</protein>
<evidence type="ECO:0000313" key="3">
    <source>
        <dbReference type="Proteomes" id="UP000254664"/>
    </source>
</evidence>
<reference evidence="2 3" key="1">
    <citation type="submission" date="2018-06" db="EMBL/GenBank/DDBJ databases">
        <authorList>
            <consortium name="Pathogen Informatics"/>
            <person name="Doyle S."/>
        </authorList>
    </citation>
    <scope>NUCLEOTIDE SEQUENCE [LARGE SCALE GENOMIC DNA]</scope>
    <source>
        <strain evidence="2 3">NCTC9836</strain>
    </source>
</reference>
<dbReference type="PANTHER" id="PTHR43861">
    <property type="entry name" value="TRANS-ACONITATE 2-METHYLTRANSFERASE-RELATED"/>
    <property type="match status" value="1"/>
</dbReference>
<dbReference type="EMBL" id="UFWZ01000001">
    <property type="protein sequence ID" value="SUY46941.1"/>
    <property type="molecule type" value="Genomic_DNA"/>
</dbReference>
<dbReference type="AlphaFoldDB" id="A0A381J6S8"/>
<dbReference type="CDD" id="cd02440">
    <property type="entry name" value="AdoMet_MTases"/>
    <property type="match status" value="1"/>
</dbReference>
<evidence type="ECO:0000313" key="2">
    <source>
        <dbReference type="EMBL" id="SUY46941.1"/>
    </source>
</evidence>
<dbReference type="Gene3D" id="3.40.50.150">
    <property type="entry name" value="Vaccinia Virus protein VP39"/>
    <property type="match status" value="1"/>
</dbReference>
<evidence type="ECO:0000259" key="1">
    <source>
        <dbReference type="Pfam" id="PF13847"/>
    </source>
</evidence>
<dbReference type="PANTHER" id="PTHR43861:SF1">
    <property type="entry name" value="TRANS-ACONITATE 2-METHYLTRANSFERASE"/>
    <property type="match status" value="1"/>
</dbReference>
<dbReference type="Gene3D" id="2.20.25.110">
    <property type="entry name" value="S-adenosyl-L-methionine-dependent methyltransferases"/>
    <property type="match status" value="1"/>
</dbReference>
<dbReference type="InterPro" id="IPR025714">
    <property type="entry name" value="Methyltranfer_dom"/>
</dbReference>
<keyword evidence="2" id="KW-0808">Transferase</keyword>
<sequence length="244" mass="28270">MSFYEELSNYYDIIFEKSDMTLKFLSENLKENYKVIDLACGSGTYALELGKMNIKVLGVDLDESMINLAKDKSVGIESLSFINADMLKLKDVSDMKYNSIFCIGNSLAHITDKNKIKTLFKDVYNMLDAGGEFIVQIINYDRIIKYNINELPTIKREDSGLEFVRRYKYHKEKKIINFNSELIIQKDNKRVSYKNSVELLPIMKEELQNMLLGSEFKNINFYGGFNKSSYNDDSYATVVRSIKE</sequence>
<keyword evidence="2" id="KW-0489">Methyltransferase</keyword>
<proteinExistence type="predicted"/>
<dbReference type="Pfam" id="PF13847">
    <property type="entry name" value="Methyltransf_31"/>
    <property type="match status" value="1"/>
</dbReference>
<name>A0A381J6S8_9CLOT</name>
<dbReference type="GO" id="GO:0008168">
    <property type="term" value="F:methyltransferase activity"/>
    <property type="evidence" value="ECO:0007669"/>
    <property type="project" value="UniProtKB-KW"/>
</dbReference>
<organism evidence="2 3">
    <name type="scientific">Clostridium putrefaciens</name>
    <dbReference type="NCBI Taxonomy" id="99675"/>
    <lineage>
        <taxon>Bacteria</taxon>
        <taxon>Bacillati</taxon>
        <taxon>Bacillota</taxon>
        <taxon>Clostridia</taxon>
        <taxon>Eubacteriales</taxon>
        <taxon>Clostridiaceae</taxon>
        <taxon>Clostridium</taxon>
    </lineage>
</organism>
<keyword evidence="3" id="KW-1185">Reference proteome</keyword>
<dbReference type="RefSeq" id="WP_115640954.1">
    <property type="nucleotide sequence ID" value="NZ_UFWZ01000001.1"/>
</dbReference>
<feature type="domain" description="Methyltransferase" evidence="1">
    <location>
        <begin position="30"/>
        <end position="147"/>
    </location>
</feature>
<dbReference type="SUPFAM" id="SSF53335">
    <property type="entry name" value="S-adenosyl-L-methionine-dependent methyltransferases"/>
    <property type="match status" value="1"/>
</dbReference>
<dbReference type="OrthoDB" id="9791837at2"/>
<dbReference type="EC" id="2.1.1.156" evidence="2"/>
<dbReference type="GO" id="GO:0032259">
    <property type="term" value="P:methylation"/>
    <property type="evidence" value="ECO:0007669"/>
    <property type="project" value="UniProtKB-KW"/>
</dbReference>
<dbReference type="Proteomes" id="UP000254664">
    <property type="component" value="Unassembled WGS sequence"/>
</dbReference>
<accession>A0A381J6S8</accession>
<gene>
    <name evidence="2" type="ORF">NCTC9836_01256</name>
</gene>